<evidence type="ECO:0000313" key="1">
    <source>
        <dbReference type="EMBL" id="GET02847.1"/>
    </source>
</evidence>
<gene>
    <name evidence="1" type="ORF">RCL2_002921500</name>
</gene>
<proteinExistence type="predicted"/>
<evidence type="ECO:0000313" key="2">
    <source>
        <dbReference type="Proteomes" id="UP000615446"/>
    </source>
</evidence>
<dbReference type="EMBL" id="BLAL01000315">
    <property type="protein sequence ID" value="GET02847.1"/>
    <property type="molecule type" value="Genomic_DNA"/>
</dbReference>
<dbReference type="AlphaFoldDB" id="A0A8H3R498"/>
<organism evidence="1 2">
    <name type="scientific">Rhizophagus clarus</name>
    <dbReference type="NCBI Taxonomy" id="94130"/>
    <lineage>
        <taxon>Eukaryota</taxon>
        <taxon>Fungi</taxon>
        <taxon>Fungi incertae sedis</taxon>
        <taxon>Mucoromycota</taxon>
        <taxon>Glomeromycotina</taxon>
        <taxon>Glomeromycetes</taxon>
        <taxon>Glomerales</taxon>
        <taxon>Glomeraceae</taxon>
        <taxon>Rhizophagus</taxon>
    </lineage>
</organism>
<name>A0A8H3R498_9GLOM</name>
<sequence length="91" mass="10671">MEKQQYVDVRFQDLKLSRLNRSTCLTYYRILALLATAKNVFMAINGRRQRKRTTVNSKLENDQYTSAKEMVYNFNIQYCSGKNCASVNVVF</sequence>
<comment type="caution">
    <text evidence="1">The sequence shown here is derived from an EMBL/GenBank/DDBJ whole genome shotgun (WGS) entry which is preliminary data.</text>
</comment>
<protein>
    <submittedName>
        <fullName evidence="1">Uncharacterized protein</fullName>
    </submittedName>
</protein>
<reference evidence="1" key="1">
    <citation type="submission" date="2019-10" db="EMBL/GenBank/DDBJ databases">
        <title>Conservation and host-specific expression of non-tandemly repeated heterogenous ribosome RNA gene in arbuscular mycorrhizal fungi.</title>
        <authorList>
            <person name="Maeda T."/>
            <person name="Kobayashi Y."/>
            <person name="Nakagawa T."/>
            <person name="Ezawa T."/>
            <person name="Yamaguchi K."/>
            <person name="Bino T."/>
            <person name="Nishimoto Y."/>
            <person name="Shigenobu S."/>
            <person name="Kawaguchi M."/>
        </authorList>
    </citation>
    <scope>NUCLEOTIDE SEQUENCE</scope>
    <source>
        <strain evidence="1">HR1</strain>
    </source>
</reference>
<accession>A0A8H3R498</accession>
<dbReference type="Proteomes" id="UP000615446">
    <property type="component" value="Unassembled WGS sequence"/>
</dbReference>